<evidence type="ECO:0000256" key="1">
    <source>
        <dbReference type="ARBA" id="ARBA00022741"/>
    </source>
</evidence>
<dbReference type="PANTHER" id="PTHR10903:SF184">
    <property type="entry name" value="GTP-BINDING PROTEIN A"/>
    <property type="match status" value="1"/>
</dbReference>
<dbReference type="AlphaFoldDB" id="A0A9N9A1X1"/>
<protein>
    <submittedName>
        <fullName evidence="5">8515_t:CDS:1</fullName>
    </submittedName>
</protein>
<keyword evidence="2" id="KW-0342">GTP-binding</keyword>
<dbReference type="EMBL" id="CAJVPS010000892">
    <property type="protein sequence ID" value="CAG8514140.1"/>
    <property type="molecule type" value="Genomic_DNA"/>
</dbReference>
<dbReference type="Gene3D" id="3.40.50.300">
    <property type="entry name" value="P-loop containing nucleotide triphosphate hydrolases"/>
    <property type="match status" value="1"/>
</dbReference>
<dbReference type="PANTHER" id="PTHR10903">
    <property type="entry name" value="GTPASE, IMAP FAMILY MEMBER-RELATED"/>
    <property type="match status" value="1"/>
</dbReference>
<name>A0A9N9A1X1_9GLOM</name>
<evidence type="ECO:0000256" key="3">
    <source>
        <dbReference type="SAM" id="Coils"/>
    </source>
</evidence>
<dbReference type="InterPro" id="IPR025662">
    <property type="entry name" value="Sigma_54_int_dom_ATP-bd_1"/>
</dbReference>
<gene>
    <name evidence="5" type="ORF">ALEPTO_LOCUS4128</name>
</gene>
<dbReference type="Proteomes" id="UP000789508">
    <property type="component" value="Unassembled WGS sequence"/>
</dbReference>
<accession>A0A9N9A1X1</accession>
<evidence type="ECO:0000313" key="6">
    <source>
        <dbReference type="Proteomes" id="UP000789508"/>
    </source>
</evidence>
<evidence type="ECO:0000256" key="2">
    <source>
        <dbReference type="ARBA" id="ARBA00023134"/>
    </source>
</evidence>
<sequence length="321" mass="37643">MIETPITITKTILLIGQTGSGKSTIANVISNTNHFKESQYGVSETQDIQIESCMLQDENLELRIIDTIGINDTRFSEKVVLSKIAEAADMVKGGLNQIFFITNGRFTETEIQVYTLLRTVFFAEDIGKYTTIVRTKFPGFRNHSKCKEDEERMVAENENVAEIIRSCHKFIHVNNLTEEEELQLTSRIECRDILIKHLIHNCKDIYKPKNLDELNERIEDHMTFKKLMREEVYDIKEKLKQLEERAQKAQKSTDEARELEDKLRREFEKQLHEKEASMRMCNENIIKTMTDQIREKEKTVQDMEKKVQDMEKKVQEKCNIL</sequence>
<dbReference type="InterPro" id="IPR045058">
    <property type="entry name" value="GIMA/IAN/Toc"/>
</dbReference>
<keyword evidence="6" id="KW-1185">Reference proteome</keyword>
<reference evidence="5" key="1">
    <citation type="submission" date="2021-06" db="EMBL/GenBank/DDBJ databases">
        <authorList>
            <person name="Kallberg Y."/>
            <person name="Tangrot J."/>
            <person name="Rosling A."/>
        </authorList>
    </citation>
    <scope>NUCLEOTIDE SEQUENCE</scope>
    <source>
        <strain evidence="5">FL130A</strain>
    </source>
</reference>
<comment type="caution">
    <text evidence="5">The sequence shown here is derived from an EMBL/GenBank/DDBJ whole genome shotgun (WGS) entry which is preliminary data.</text>
</comment>
<dbReference type="OrthoDB" id="8954335at2759"/>
<dbReference type="GO" id="GO:0005525">
    <property type="term" value="F:GTP binding"/>
    <property type="evidence" value="ECO:0007669"/>
    <property type="project" value="UniProtKB-KW"/>
</dbReference>
<keyword evidence="3" id="KW-0175">Coiled coil</keyword>
<feature type="coiled-coil region" evidence="3">
    <location>
        <begin position="225"/>
        <end position="320"/>
    </location>
</feature>
<evidence type="ECO:0000313" key="5">
    <source>
        <dbReference type="EMBL" id="CAG8514140.1"/>
    </source>
</evidence>
<dbReference type="Pfam" id="PF04548">
    <property type="entry name" value="AIG1"/>
    <property type="match status" value="1"/>
</dbReference>
<dbReference type="SUPFAM" id="SSF52540">
    <property type="entry name" value="P-loop containing nucleoside triphosphate hydrolases"/>
    <property type="match status" value="1"/>
</dbReference>
<dbReference type="PROSITE" id="PS00675">
    <property type="entry name" value="SIGMA54_INTERACT_1"/>
    <property type="match status" value="1"/>
</dbReference>
<evidence type="ECO:0000259" key="4">
    <source>
        <dbReference type="Pfam" id="PF04548"/>
    </source>
</evidence>
<proteinExistence type="predicted"/>
<dbReference type="InterPro" id="IPR027417">
    <property type="entry name" value="P-loop_NTPase"/>
</dbReference>
<feature type="domain" description="AIG1-type G" evidence="4">
    <location>
        <begin position="10"/>
        <end position="183"/>
    </location>
</feature>
<organism evidence="5 6">
    <name type="scientific">Ambispora leptoticha</name>
    <dbReference type="NCBI Taxonomy" id="144679"/>
    <lineage>
        <taxon>Eukaryota</taxon>
        <taxon>Fungi</taxon>
        <taxon>Fungi incertae sedis</taxon>
        <taxon>Mucoromycota</taxon>
        <taxon>Glomeromycotina</taxon>
        <taxon>Glomeromycetes</taxon>
        <taxon>Archaeosporales</taxon>
        <taxon>Ambisporaceae</taxon>
        <taxon>Ambispora</taxon>
    </lineage>
</organism>
<dbReference type="InterPro" id="IPR006703">
    <property type="entry name" value="G_AIG1"/>
</dbReference>
<keyword evidence="1" id="KW-0547">Nucleotide-binding</keyword>